<dbReference type="Proteomes" id="UP000242715">
    <property type="component" value="Unassembled WGS sequence"/>
</dbReference>
<keyword evidence="3" id="KW-1185">Reference proteome</keyword>
<dbReference type="EMBL" id="DF973275">
    <property type="protein sequence ID" value="GAU23772.1"/>
    <property type="molecule type" value="Genomic_DNA"/>
</dbReference>
<protein>
    <submittedName>
        <fullName evidence="2">Uncharacterized protein</fullName>
    </submittedName>
</protein>
<name>A0A2Z6MED6_TRISU</name>
<reference evidence="2" key="1">
    <citation type="submission" date="2015-11" db="EMBL/GenBank/DDBJ databases">
        <title>Climate clever clovers: pastures for reduced methane emission by livestock.</title>
        <authorList>
            <person name="Hirakawa H."/>
            <person name="Kaur P."/>
            <person name="Shirasawa K."/>
            <person name="Nichols P."/>
            <person name="Nagano S."/>
            <person name="Appels R."/>
            <person name="Erskine W."/>
            <person name="Isobe S."/>
        </authorList>
    </citation>
    <scope>NUCLEOTIDE SEQUENCE</scope>
</reference>
<sequence>MQASNKLDISYGSMRLQNRCSYGIMKRDMNVKSNRMSGIQNYKHHLGNEGVSEAIGKKWHS</sequence>
<dbReference type="AlphaFoldDB" id="A0A2Z6MED6"/>
<organism evidence="2 3">
    <name type="scientific">Trifolium subterraneum</name>
    <name type="common">Subterranean clover</name>
    <dbReference type="NCBI Taxonomy" id="3900"/>
    <lineage>
        <taxon>Eukaryota</taxon>
        <taxon>Viridiplantae</taxon>
        <taxon>Streptophyta</taxon>
        <taxon>Embryophyta</taxon>
        <taxon>Tracheophyta</taxon>
        <taxon>Spermatophyta</taxon>
        <taxon>Magnoliopsida</taxon>
        <taxon>eudicotyledons</taxon>
        <taxon>Gunneridae</taxon>
        <taxon>Pentapetalae</taxon>
        <taxon>rosids</taxon>
        <taxon>fabids</taxon>
        <taxon>Fabales</taxon>
        <taxon>Fabaceae</taxon>
        <taxon>Papilionoideae</taxon>
        <taxon>50 kb inversion clade</taxon>
        <taxon>NPAAA clade</taxon>
        <taxon>Hologalegina</taxon>
        <taxon>IRL clade</taxon>
        <taxon>Trifolieae</taxon>
        <taxon>Trifolium</taxon>
    </lineage>
</organism>
<evidence type="ECO:0000313" key="1">
    <source>
        <dbReference type="EMBL" id="GAU23771.1"/>
    </source>
</evidence>
<evidence type="ECO:0000313" key="3">
    <source>
        <dbReference type="Proteomes" id="UP000242715"/>
    </source>
</evidence>
<proteinExistence type="predicted"/>
<accession>A0A2Z6MED6</accession>
<evidence type="ECO:0000313" key="2">
    <source>
        <dbReference type="EMBL" id="GAU23772.1"/>
    </source>
</evidence>
<dbReference type="EMBL" id="DF973275">
    <property type="protein sequence ID" value="GAU23771.1"/>
    <property type="molecule type" value="Genomic_DNA"/>
</dbReference>
<reference evidence="3" key="2">
    <citation type="journal article" date="2017" name="Front. Plant Sci.">
        <title>Climate Clever Clovers: New Paradigm to Reduce the Environmental Footprint of Ruminants by Breeding Low Methanogenic Forages Utilizing Haplotype Variation.</title>
        <authorList>
            <person name="Kaur P."/>
            <person name="Appels R."/>
            <person name="Bayer P.E."/>
            <person name="Keeble-Gagnere G."/>
            <person name="Wang J."/>
            <person name="Hirakawa H."/>
            <person name="Shirasawa K."/>
            <person name="Vercoe P."/>
            <person name="Stefanova K."/>
            <person name="Durmic Z."/>
            <person name="Nichols P."/>
            <person name="Revell C."/>
            <person name="Isobe S.N."/>
            <person name="Edwards D."/>
            <person name="Erskine W."/>
        </authorList>
    </citation>
    <scope>NUCLEOTIDE SEQUENCE [LARGE SCALE GENOMIC DNA]</scope>
    <source>
        <strain evidence="3">cv. Daliak</strain>
    </source>
</reference>
<gene>
    <name evidence="1" type="ORF">TSUD_128760</name>
    <name evidence="2" type="ORF">TSUD_128770</name>
</gene>